<sequence>MTYQKGDLLQSAYEWSERSAYVWKDSHKDAVTGTFVYQDMDDVYAGMVSEGLGWLRASLGGFRQAGIALPELKVTGQSLSGRKLLRSSQGLGGYISGEGAYFNRVLEGEVRADWSREWASWVQNIMAPQGRRMQEGAAAYVADPVEFLRTVELVTTYASKLKSRFATPEDASKALRQLLPGEAQPVDIRTEAQAKAYLQQLLHAPKARLSTSYGERFIDVLDADGFAHEAKYTVNKADTELQIKKDAELIRSGQVKGVVWHFFLLKNKGKFDTTPALLRELEENGIMVVYHQ</sequence>
<comment type="caution">
    <text evidence="1">The sequence shown here is derived from an EMBL/GenBank/DDBJ whole genome shotgun (WGS) entry which is preliminary data.</text>
</comment>
<keyword evidence="2" id="KW-1185">Reference proteome</keyword>
<organism evidence="1 2">
    <name type="scientific">Paenibacillus mesotrionivorans</name>
    <dbReference type="NCBI Taxonomy" id="3160968"/>
    <lineage>
        <taxon>Bacteria</taxon>
        <taxon>Bacillati</taxon>
        <taxon>Bacillota</taxon>
        <taxon>Bacilli</taxon>
        <taxon>Bacillales</taxon>
        <taxon>Paenibacillaceae</taxon>
        <taxon>Paenibacillus</taxon>
    </lineage>
</organism>
<dbReference type="Proteomes" id="UP001631969">
    <property type="component" value="Unassembled WGS sequence"/>
</dbReference>
<accession>A0ACC7NRS4</accession>
<evidence type="ECO:0000313" key="1">
    <source>
        <dbReference type="EMBL" id="MFM9326726.1"/>
    </source>
</evidence>
<protein>
    <submittedName>
        <fullName evidence="1">Uncharacterized protein</fullName>
    </submittedName>
</protein>
<proteinExistence type="predicted"/>
<dbReference type="EMBL" id="JBJURJ010000001">
    <property type="protein sequence ID" value="MFM9326726.1"/>
    <property type="molecule type" value="Genomic_DNA"/>
</dbReference>
<evidence type="ECO:0000313" key="2">
    <source>
        <dbReference type="Proteomes" id="UP001631969"/>
    </source>
</evidence>
<name>A0ACC7NRS4_9BACL</name>
<gene>
    <name evidence="1" type="ORF">ACI1P1_00305</name>
</gene>
<reference evidence="1" key="1">
    <citation type="submission" date="2024-12" db="EMBL/GenBank/DDBJ databases">
        <authorList>
            <person name="Wu N."/>
        </authorList>
    </citation>
    <scope>NUCLEOTIDE SEQUENCE</scope>
    <source>
        <strain evidence="1">P15</strain>
    </source>
</reference>